<dbReference type="InterPro" id="IPR050466">
    <property type="entry name" value="Carboxylest/Gibb_receptor"/>
</dbReference>
<gene>
    <name evidence="3" type="ORF">RND81_14G068600</name>
</gene>
<dbReference type="GO" id="GO:0016787">
    <property type="term" value="F:hydrolase activity"/>
    <property type="evidence" value="ECO:0007669"/>
    <property type="project" value="InterPro"/>
</dbReference>
<keyword evidence="4" id="KW-1185">Reference proteome</keyword>
<dbReference type="InterPro" id="IPR029058">
    <property type="entry name" value="AB_hydrolase_fold"/>
</dbReference>
<reference evidence="3" key="1">
    <citation type="submission" date="2024-03" db="EMBL/GenBank/DDBJ databases">
        <title>WGS assembly of Saponaria officinalis var. Norfolk2.</title>
        <authorList>
            <person name="Jenkins J."/>
            <person name="Shu S."/>
            <person name="Grimwood J."/>
            <person name="Barry K."/>
            <person name="Goodstein D."/>
            <person name="Schmutz J."/>
            <person name="Leebens-Mack J."/>
            <person name="Osbourn A."/>
        </authorList>
    </citation>
    <scope>NUCLEOTIDE SEQUENCE [LARGE SCALE GENOMIC DNA]</scope>
    <source>
        <strain evidence="3">JIC</strain>
    </source>
</reference>
<dbReference type="AlphaFoldDB" id="A0AAW1GP83"/>
<evidence type="ECO:0000259" key="2">
    <source>
        <dbReference type="Pfam" id="PF07859"/>
    </source>
</evidence>
<dbReference type="InterPro" id="IPR013094">
    <property type="entry name" value="AB_hydrolase_3"/>
</dbReference>
<comment type="similarity">
    <text evidence="1">Belongs to the 'GDXG' lipolytic enzyme family.</text>
</comment>
<comment type="caution">
    <text evidence="3">The sequence shown here is derived from an EMBL/GenBank/DDBJ whole genome shotgun (WGS) entry which is preliminary data.</text>
</comment>
<dbReference type="EMBL" id="JBDFQZ010000014">
    <property type="protein sequence ID" value="KAK9664793.1"/>
    <property type="molecule type" value="Genomic_DNA"/>
</dbReference>
<dbReference type="SUPFAM" id="SSF53474">
    <property type="entry name" value="alpha/beta-Hydrolases"/>
    <property type="match status" value="1"/>
</dbReference>
<dbReference type="PANTHER" id="PTHR23024">
    <property type="entry name" value="ARYLACETAMIDE DEACETYLASE"/>
    <property type="match status" value="1"/>
</dbReference>
<organism evidence="3 4">
    <name type="scientific">Saponaria officinalis</name>
    <name type="common">Common soapwort</name>
    <name type="synonym">Lychnis saponaria</name>
    <dbReference type="NCBI Taxonomy" id="3572"/>
    <lineage>
        <taxon>Eukaryota</taxon>
        <taxon>Viridiplantae</taxon>
        <taxon>Streptophyta</taxon>
        <taxon>Embryophyta</taxon>
        <taxon>Tracheophyta</taxon>
        <taxon>Spermatophyta</taxon>
        <taxon>Magnoliopsida</taxon>
        <taxon>eudicotyledons</taxon>
        <taxon>Gunneridae</taxon>
        <taxon>Pentapetalae</taxon>
        <taxon>Caryophyllales</taxon>
        <taxon>Caryophyllaceae</taxon>
        <taxon>Caryophylleae</taxon>
        <taxon>Saponaria</taxon>
    </lineage>
</organism>
<feature type="domain" description="Alpha/beta hydrolase fold-3" evidence="2">
    <location>
        <begin position="81"/>
        <end position="294"/>
    </location>
</feature>
<name>A0AAW1GP83_SAPOF</name>
<evidence type="ECO:0000313" key="4">
    <source>
        <dbReference type="Proteomes" id="UP001443914"/>
    </source>
</evidence>
<evidence type="ECO:0000313" key="3">
    <source>
        <dbReference type="EMBL" id="KAK9664793.1"/>
    </source>
</evidence>
<evidence type="ECO:0000256" key="1">
    <source>
        <dbReference type="ARBA" id="ARBA00010515"/>
    </source>
</evidence>
<protein>
    <recommendedName>
        <fullName evidence="2">Alpha/beta hydrolase fold-3 domain-containing protein</fullName>
    </recommendedName>
</protein>
<proteinExistence type="inferred from homology"/>
<dbReference type="Pfam" id="PF07859">
    <property type="entry name" value="Abhydrolase_3"/>
    <property type="match status" value="1"/>
</dbReference>
<dbReference type="Proteomes" id="UP001443914">
    <property type="component" value="Unassembled WGS sequence"/>
</dbReference>
<dbReference type="Gene3D" id="3.40.50.1820">
    <property type="entry name" value="alpha/beta hydrolase"/>
    <property type="match status" value="1"/>
</dbReference>
<accession>A0AAW1GP83</accession>
<sequence>MKSINDDVKIEFPGIIRVYKDDFVVRLFPDLNVPPSNEDPDTGVSSKDVKVLSDDGCHSVRARLYLPKTSDSSAQKKFPVLVYFHGGAFCLRSPESMVYHRYLNILSSVAQVLIVSVKYRLAPENPLPAAYEDGWAALKLVSSNPGFDPWVAQHGDLEALFIGGDNSGGNIVHNLAIRAGHEDLTDQNSVRIRGAFLSHPYILDERSAKVDVAYKMWEFVYPGAPGGSNCHMINPMSPGAPSLSRLGCSRMLVLVAGKDDMRDSEIRYYNAVKESGFQGKVELYVQEGEDHVYHIVNPDAENSKLLFKHLADFLHK</sequence>
<dbReference type="PANTHER" id="PTHR23024:SF551">
    <property type="entry name" value="2-HYDROXYISOFLAVANONE DEHYDRATASE-LIKE"/>
    <property type="match status" value="1"/>
</dbReference>